<dbReference type="Gene3D" id="3.40.630.30">
    <property type="match status" value="2"/>
</dbReference>
<organism evidence="2 3">
    <name type="scientific">Natronorubrum texcoconense</name>
    <dbReference type="NCBI Taxonomy" id="1095776"/>
    <lineage>
        <taxon>Archaea</taxon>
        <taxon>Methanobacteriati</taxon>
        <taxon>Methanobacteriota</taxon>
        <taxon>Stenosarchaea group</taxon>
        <taxon>Halobacteria</taxon>
        <taxon>Halobacteriales</taxon>
        <taxon>Natrialbaceae</taxon>
        <taxon>Natronorubrum</taxon>
    </lineage>
</organism>
<gene>
    <name evidence="2" type="ORF">SAMN04515672_2684</name>
</gene>
<dbReference type="InterPro" id="IPR051554">
    <property type="entry name" value="Acetyltransferase_Eis"/>
</dbReference>
<dbReference type="SUPFAM" id="SSF55718">
    <property type="entry name" value="SCP-like"/>
    <property type="match status" value="1"/>
</dbReference>
<dbReference type="InterPro" id="IPR036527">
    <property type="entry name" value="SCP2_sterol-bd_dom_sf"/>
</dbReference>
<dbReference type="GO" id="GO:0034069">
    <property type="term" value="F:aminoglycoside N-acetyltransferase activity"/>
    <property type="evidence" value="ECO:0007669"/>
    <property type="project" value="TreeGrafter"/>
</dbReference>
<dbReference type="InterPro" id="IPR016181">
    <property type="entry name" value="Acyl_CoA_acyltransferase"/>
</dbReference>
<name>A0A1G9AFI2_9EURY</name>
<dbReference type="RefSeq" id="WP_090307268.1">
    <property type="nucleotide sequence ID" value="NZ_FNFE01000003.1"/>
</dbReference>
<keyword evidence="2" id="KW-0808">Transferase</keyword>
<feature type="domain" description="N-acetyltransferase" evidence="1">
    <location>
        <begin position="2"/>
        <end position="155"/>
    </location>
</feature>
<proteinExistence type="predicted"/>
<dbReference type="CDD" id="cd04301">
    <property type="entry name" value="NAT_SF"/>
    <property type="match status" value="1"/>
</dbReference>
<evidence type="ECO:0000259" key="1">
    <source>
        <dbReference type="PROSITE" id="PS51186"/>
    </source>
</evidence>
<evidence type="ECO:0000313" key="2">
    <source>
        <dbReference type="EMBL" id="SDK25285.1"/>
    </source>
</evidence>
<evidence type="ECO:0000313" key="3">
    <source>
        <dbReference type="Proteomes" id="UP000198882"/>
    </source>
</evidence>
<dbReference type="Pfam" id="PF17668">
    <property type="entry name" value="Acetyltransf_17"/>
    <property type="match status" value="1"/>
</dbReference>
<dbReference type="InterPro" id="IPR025559">
    <property type="entry name" value="Eis_dom"/>
</dbReference>
<dbReference type="InterPro" id="IPR041380">
    <property type="entry name" value="Acetyltransf_17"/>
</dbReference>
<protein>
    <submittedName>
        <fullName evidence="2">Predicted acetyltransferase</fullName>
    </submittedName>
</protein>
<accession>A0A1G9AFI2</accession>
<dbReference type="Pfam" id="PF13527">
    <property type="entry name" value="Acetyltransf_9"/>
    <property type="match status" value="1"/>
</dbReference>
<dbReference type="InterPro" id="IPR000182">
    <property type="entry name" value="GNAT_dom"/>
</dbReference>
<dbReference type="PANTHER" id="PTHR37817:SF1">
    <property type="entry name" value="N-ACETYLTRANSFERASE EIS"/>
    <property type="match status" value="1"/>
</dbReference>
<dbReference type="SUPFAM" id="SSF55729">
    <property type="entry name" value="Acyl-CoA N-acyltransferases (Nat)"/>
    <property type="match status" value="1"/>
</dbReference>
<dbReference type="PANTHER" id="PTHR37817">
    <property type="entry name" value="N-ACETYLTRANSFERASE EIS"/>
    <property type="match status" value="1"/>
</dbReference>
<sequence length="410" mass="46528">MADYRPIPDERDVFHDYRSYAFRPELGVPAYDPDEHEEPRDTLGSRRGLYATEAADDANPRCVCRHYWLEARVRGDTHRTAGLASVATPPEYRRQGHVRQLLAHSLAEYREHDVRFSVLWPFQYRFYRKYGWDTSNRVVTHECEPSVLSFATDATDGADADSTIFRRLEADDCDRLESAYETHRERYGLALERDESWWRHRVFGGHDRDPFVYAYERDDRVAGYLVYTIDGEMGDRTLSVSELVATDHDALLALLSFCHDHDSQVQRVRLRAPADVPIRDVARDPDEIDTEVTDGPMVRIVDVAETLSELSYPDCEADLAIAVEDPLTDWNDGAFRLEVANGRGEGDSVTAVADDPDVRLGIGALSQLVVGFRSARTLERTGRLEATDSSAIATLSTLFPGTETYHGDRY</sequence>
<dbReference type="PROSITE" id="PS51186">
    <property type="entry name" value="GNAT"/>
    <property type="match status" value="1"/>
</dbReference>
<dbReference type="Pfam" id="PF13530">
    <property type="entry name" value="SCP2_2"/>
    <property type="match status" value="1"/>
</dbReference>
<reference evidence="3" key="1">
    <citation type="submission" date="2016-10" db="EMBL/GenBank/DDBJ databases">
        <authorList>
            <person name="Varghese N."/>
            <person name="Submissions S."/>
        </authorList>
    </citation>
    <scope>NUCLEOTIDE SEQUENCE [LARGE SCALE GENOMIC DNA]</scope>
    <source>
        <strain evidence="3">B4,CECT 8067,JCM 17497</strain>
    </source>
</reference>
<dbReference type="STRING" id="1095776.SAMN04515672_2684"/>
<dbReference type="GO" id="GO:0030649">
    <property type="term" value="P:aminoglycoside antibiotic catabolic process"/>
    <property type="evidence" value="ECO:0007669"/>
    <property type="project" value="TreeGrafter"/>
</dbReference>
<dbReference type="AlphaFoldDB" id="A0A1G9AFI2"/>
<dbReference type="EMBL" id="FNFE01000003">
    <property type="protein sequence ID" value="SDK25285.1"/>
    <property type="molecule type" value="Genomic_DNA"/>
</dbReference>
<dbReference type="Proteomes" id="UP000198882">
    <property type="component" value="Unassembled WGS sequence"/>
</dbReference>
<dbReference type="OrthoDB" id="212302at2157"/>
<dbReference type="Gene3D" id="3.30.1050.10">
    <property type="entry name" value="SCP2 sterol-binding domain"/>
    <property type="match status" value="1"/>
</dbReference>
<keyword evidence="3" id="KW-1185">Reference proteome</keyword>